<evidence type="ECO:0000256" key="9">
    <source>
        <dbReference type="ARBA" id="ARBA00023679"/>
    </source>
</evidence>
<feature type="domain" description="Nudix hydrolase" evidence="10">
    <location>
        <begin position="164"/>
        <end position="290"/>
    </location>
</feature>
<keyword evidence="5" id="KW-0479">Metal-binding</keyword>
<accession>A0ABW3YJB9</accession>
<dbReference type="Gene3D" id="3.90.79.20">
    <property type="match status" value="1"/>
</dbReference>
<comment type="cofactor">
    <cofactor evidence="2">
        <name>Zn(2+)</name>
        <dbReference type="ChEBI" id="CHEBI:29105"/>
    </cofactor>
</comment>
<proteinExistence type="inferred from homology"/>
<dbReference type="SUPFAM" id="SSF55811">
    <property type="entry name" value="Nudix"/>
    <property type="match status" value="1"/>
</dbReference>
<name>A0ABW3YJB9_9ACTN</name>
<dbReference type="PROSITE" id="PS00893">
    <property type="entry name" value="NUDIX_BOX"/>
    <property type="match status" value="1"/>
</dbReference>
<organism evidence="11 12">
    <name type="scientific">Micromonospora sonneratiae</name>
    <dbReference type="NCBI Taxonomy" id="1184706"/>
    <lineage>
        <taxon>Bacteria</taxon>
        <taxon>Bacillati</taxon>
        <taxon>Actinomycetota</taxon>
        <taxon>Actinomycetes</taxon>
        <taxon>Micromonosporales</taxon>
        <taxon>Micromonosporaceae</taxon>
        <taxon>Micromonospora</taxon>
    </lineage>
</organism>
<dbReference type="PANTHER" id="PTHR42904">
    <property type="entry name" value="NUDIX HYDROLASE, NUDC SUBFAMILY"/>
    <property type="match status" value="1"/>
</dbReference>
<dbReference type="Proteomes" id="UP001597260">
    <property type="component" value="Unassembled WGS sequence"/>
</dbReference>
<dbReference type="InterPro" id="IPR050241">
    <property type="entry name" value="NAD-cap_RNA_hydrolase_NudC"/>
</dbReference>
<keyword evidence="8" id="KW-0520">NAD</keyword>
<dbReference type="Gene3D" id="3.90.79.10">
    <property type="entry name" value="Nucleoside Triphosphate Pyrophosphohydrolase"/>
    <property type="match status" value="1"/>
</dbReference>
<comment type="cofactor">
    <cofactor evidence="1">
        <name>Mg(2+)</name>
        <dbReference type="ChEBI" id="CHEBI:18420"/>
    </cofactor>
</comment>
<gene>
    <name evidence="11" type="primary">nudC</name>
    <name evidence="11" type="ORF">ACFQ4H_18855</name>
</gene>
<dbReference type="Pfam" id="PF09296">
    <property type="entry name" value="NUDIX-like"/>
    <property type="match status" value="1"/>
</dbReference>
<evidence type="ECO:0000256" key="1">
    <source>
        <dbReference type="ARBA" id="ARBA00001946"/>
    </source>
</evidence>
<dbReference type="InterPro" id="IPR049734">
    <property type="entry name" value="NudC-like_C"/>
</dbReference>
<evidence type="ECO:0000256" key="5">
    <source>
        <dbReference type="ARBA" id="ARBA00022723"/>
    </source>
</evidence>
<comment type="caution">
    <text evidence="11">The sequence shown here is derived from an EMBL/GenBank/DDBJ whole genome shotgun (WGS) entry which is preliminary data.</text>
</comment>
<evidence type="ECO:0000259" key="10">
    <source>
        <dbReference type="PROSITE" id="PS51462"/>
    </source>
</evidence>
<dbReference type="RefSeq" id="WP_377572350.1">
    <property type="nucleotide sequence ID" value="NZ_JBHTMP010000028.1"/>
</dbReference>
<dbReference type="EMBL" id="JBHTMP010000028">
    <property type="protein sequence ID" value="MFD1323153.1"/>
    <property type="molecule type" value="Genomic_DNA"/>
</dbReference>
<dbReference type="Pfam" id="PF00293">
    <property type="entry name" value="NUDIX"/>
    <property type="match status" value="1"/>
</dbReference>
<evidence type="ECO:0000256" key="7">
    <source>
        <dbReference type="ARBA" id="ARBA00022842"/>
    </source>
</evidence>
<dbReference type="PROSITE" id="PS51462">
    <property type="entry name" value="NUDIX"/>
    <property type="match status" value="1"/>
</dbReference>
<evidence type="ECO:0000256" key="4">
    <source>
        <dbReference type="ARBA" id="ARBA00012381"/>
    </source>
</evidence>
<dbReference type="InterPro" id="IPR000086">
    <property type="entry name" value="NUDIX_hydrolase_dom"/>
</dbReference>
<evidence type="ECO:0000256" key="6">
    <source>
        <dbReference type="ARBA" id="ARBA00022801"/>
    </source>
</evidence>
<keyword evidence="7" id="KW-0460">Magnesium</keyword>
<dbReference type="InterPro" id="IPR015797">
    <property type="entry name" value="NUDIX_hydrolase-like_dom_sf"/>
</dbReference>
<dbReference type="NCBIfam" id="NF001299">
    <property type="entry name" value="PRK00241.1"/>
    <property type="match status" value="1"/>
</dbReference>
<evidence type="ECO:0000256" key="2">
    <source>
        <dbReference type="ARBA" id="ARBA00001947"/>
    </source>
</evidence>
<evidence type="ECO:0000256" key="3">
    <source>
        <dbReference type="ARBA" id="ARBA00009595"/>
    </source>
</evidence>
<reference evidence="12" key="1">
    <citation type="journal article" date="2019" name="Int. J. Syst. Evol. Microbiol.">
        <title>The Global Catalogue of Microorganisms (GCM) 10K type strain sequencing project: providing services to taxonomists for standard genome sequencing and annotation.</title>
        <authorList>
            <consortium name="The Broad Institute Genomics Platform"/>
            <consortium name="The Broad Institute Genome Sequencing Center for Infectious Disease"/>
            <person name="Wu L."/>
            <person name="Ma J."/>
        </authorList>
    </citation>
    <scope>NUCLEOTIDE SEQUENCE [LARGE SCALE GENOMIC DNA]</scope>
    <source>
        <strain evidence="12">JCM 31037</strain>
    </source>
</reference>
<evidence type="ECO:0000313" key="11">
    <source>
        <dbReference type="EMBL" id="MFD1323153.1"/>
    </source>
</evidence>
<comment type="similarity">
    <text evidence="3">Belongs to the Nudix hydrolase family. NudC subfamily.</text>
</comment>
<dbReference type="PANTHER" id="PTHR42904:SF6">
    <property type="entry name" value="NAD-CAPPED RNA HYDROLASE NUDT12"/>
    <property type="match status" value="1"/>
</dbReference>
<dbReference type="InterPro" id="IPR020084">
    <property type="entry name" value="NUDIX_hydrolase_CS"/>
</dbReference>
<comment type="catalytic activity">
    <reaction evidence="9">
        <text>a 5'-end NAD(+)-phospho-ribonucleoside in mRNA + H2O = a 5'-end phospho-adenosine-phospho-ribonucleoside in mRNA + beta-nicotinamide D-ribonucleotide + 2 H(+)</text>
        <dbReference type="Rhea" id="RHEA:60876"/>
        <dbReference type="Rhea" id="RHEA-COMP:15698"/>
        <dbReference type="Rhea" id="RHEA-COMP:15719"/>
        <dbReference type="ChEBI" id="CHEBI:14649"/>
        <dbReference type="ChEBI" id="CHEBI:15377"/>
        <dbReference type="ChEBI" id="CHEBI:15378"/>
        <dbReference type="ChEBI" id="CHEBI:144029"/>
        <dbReference type="ChEBI" id="CHEBI:144051"/>
    </reaction>
    <physiologicalReaction direction="left-to-right" evidence="9">
        <dbReference type="Rhea" id="RHEA:60877"/>
    </physiologicalReaction>
</comment>
<sequence>MLTYGGGWLDRSSGLRTDPDWISSTLAGPTARVILLWRDQCLVSGEPSTPLRLPGTEAIEVIGAADELVYLGSDGGDDVFAADLSTLTMDRAVELAGADGVRDVRALVGTLTPTEAAVQAHARGLLYWHRHQRFCGSCGAPTESRNGGHLRACSSTECARLLFPRIEPAVIVLVEAPGTPNRCLLARHRGAPEGAYSTLAGFLEIGESLEDAVRREVAEEAGVRLTTVTYQNSQAWPFPAGLMVGFRAVAADEGICVDEDELVEARWFTRSELRERTAAGHRLGRPDSIDHYLLRTWLAEED</sequence>
<dbReference type="GO" id="GO:0016787">
    <property type="term" value="F:hydrolase activity"/>
    <property type="evidence" value="ECO:0007669"/>
    <property type="project" value="UniProtKB-KW"/>
</dbReference>
<protein>
    <recommendedName>
        <fullName evidence="4">NAD(+) diphosphatase</fullName>
        <ecNumber evidence="4">3.6.1.22</ecNumber>
    </recommendedName>
</protein>
<evidence type="ECO:0000256" key="8">
    <source>
        <dbReference type="ARBA" id="ARBA00023027"/>
    </source>
</evidence>
<dbReference type="InterPro" id="IPR015375">
    <property type="entry name" value="NADH_PPase-like_N"/>
</dbReference>
<dbReference type="CDD" id="cd03429">
    <property type="entry name" value="NUDIX_NADH_pyrophosphatase_Nudt13"/>
    <property type="match status" value="1"/>
</dbReference>
<keyword evidence="6 11" id="KW-0378">Hydrolase</keyword>
<evidence type="ECO:0000313" key="12">
    <source>
        <dbReference type="Proteomes" id="UP001597260"/>
    </source>
</evidence>
<dbReference type="EC" id="3.6.1.22" evidence="4"/>
<keyword evidence="12" id="KW-1185">Reference proteome</keyword>